<dbReference type="InterPro" id="IPR002078">
    <property type="entry name" value="Sigma_54_int"/>
</dbReference>
<dbReference type="SUPFAM" id="SSF55785">
    <property type="entry name" value="PYP-like sensor domain (PAS domain)"/>
    <property type="match status" value="1"/>
</dbReference>
<dbReference type="eggNOG" id="COG3284">
    <property type="taxonomic scope" value="Bacteria"/>
</dbReference>
<dbReference type="PROSITE" id="PS00688">
    <property type="entry name" value="SIGMA54_INTERACT_3"/>
    <property type="match status" value="1"/>
</dbReference>
<dbReference type="InterPro" id="IPR029016">
    <property type="entry name" value="GAF-like_dom_sf"/>
</dbReference>
<dbReference type="HOGENOM" id="CLU_000445_8_12_5"/>
<dbReference type="InterPro" id="IPR009057">
    <property type="entry name" value="Homeodomain-like_sf"/>
</dbReference>
<dbReference type="GO" id="GO:0006355">
    <property type="term" value="P:regulation of DNA-templated transcription"/>
    <property type="evidence" value="ECO:0007669"/>
    <property type="project" value="InterPro"/>
</dbReference>
<keyword evidence="4" id="KW-0805">Transcription regulation</keyword>
<dbReference type="Proteomes" id="UP000000245">
    <property type="component" value="Chromosome"/>
</dbReference>
<reference evidence="9 10" key="1">
    <citation type="submission" date="2007-05" db="EMBL/GenBank/DDBJ databases">
        <title>Complete sequence of chromosome of Acidiphilium cryptum JF-5.</title>
        <authorList>
            <consortium name="US DOE Joint Genome Institute"/>
            <person name="Copeland A."/>
            <person name="Lucas S."/>
            <person name="Lapidus A."/>
            <person name="Barry K."/>
            <person name="Detter J.C."/>
            <person name="Glavina del Rio T."/>
            <person name="Hammon N."/>
            <person name="Israni S."/>
            <person name="Dalin E."/>
            <person name="Tice H."/>
            <person name="Pitluck S."/>
            <person name="Sims D."/>
            <person name="Brettin T."/>
            <person name="Bruce D."/>
            <person name="Han C."/>
            <person name="Schmutz J."/>
            <person name="Larimer F."/>
            <person name="Land M."/>
            <person name="Hauser L."/>
            <person name="Kyrpides N."/>
            <person name="Kim E."/>
            <person name="Magnuson T."/>
            <person name="Richardson P."/>
        </authorList>
    </citation>
    <scope>NUCLEOTIDE SEQUENCE [LARGE SCALE GENOMIC DNA]</scope>
    <source>
        <strain evidence="9 10">JF-5</strain>
    </source>
</reference>
<evidence type="ECO:0000256" key="2">
    <source>
        <dbReference type="ARBA" id="ARBA00022840"/>
    </source>
</evidence>
<evidence type="ECO:0000259" key="8">
    <source>
        <dbReference type="PROSITE" id="PS50045"/>
    </source>
</evidence>
<dbReference type="Gene3D" id="3.30.450.40">
    <property type="match status" value="1"/>
</dbReference>
<dbReference type="GO" id="GO:0000160">
    <property type="term" value="P:phosphorelay signal transduction system"/>
    <property type="evidence" value="ECO:0007669"/>
    <property type="project" value="UniProtKB-KW"/>
</dbReference>
<sequence>MDHLSTHHDDRSARLRAGKERLSAGLPGAAPSPLLARSWQRCVSAGLAPDRAAGEAPHLCGAELRAAQERVSDLALRARPIIEYLYGQIRDSGCIVLLSDCNGFLLDAVGDPGFSGRAARVALQPGASWAETDRGTNAVGTALIEAAPVVVHGAEHFLERNNFLACAAAPLTASTGELLGVIDISCDQRVYHPHTFGLVRAAAQMIENRMFEMSHLRDVKLRFHASRQGVGTLAEGVVAFGADGTLRGANGAAMQMLGLRREDLGQVSAVEVFEETVEALLARERRGGGEPLELRPPGGGRVFLRVDMPRAARPARPRTIWPTDALAALETGDPLVARAIGQVRRALGRAIPILIHGETGVGKDVMARAIHAAGPRRGGPFVAVNCAALPETMIEAELFGYAPGAFTGARREGAPGRIREAADGVLFLDEIGDMPLAMQTRLLRVLEERVVTPLGGRPAPVDFALICATNCDLRRAVAEGRFRADLFYRINGLGVALPPLRRRTDLDALVERILRLDAAGETVRGVAPGLMAAFRAHDWPGNIRQLANVLRIGLSMCEADETEIGWEHLPDDIAEELRGGARPAKADAPVAAVAPAPAVPAASLREGADQLILQAIEAAGGNMSRAARRLGISRNTLYRRLALIREDGGQPG</sequence>
<dbReference type="GO" id="GO:0043565">
    <property type="term" value="F:sequence-specific DNA binding"/>
    <property type="evidence" value="ECO:0007669"/>
    <property type="project" value="InterPro"/>
</dbReference>
<dbReference type="InterPro" id="IPR003018">
    <property type="entry name" value="GAF"/>
</dbReference>
<gene>
    <name evidence="9" type="ordered locus">Acry_1744</name>
</gene>
<dbReference type="Pfam" id="PF00158">
    <property type="entry name" value="Sigma54_activat"/>
    <property type="match status" value="1"/>
</dbReference>
<evidence type="ECO:0000256" key="3">
    <source>
        <dbReference type="ARBA" id="ARBA00023012"/>
    </source>
</evidence>
<dbReference type="InterPro" id="IPR025944">
    <property type="entry name" value="Sigma_54_int_dom_CS"/>
</dbReference>
<dbReference type="Gene3D" id="1.10.10.60">
    <property type="entry name" value="Homeodomain-like"/>
    <property type="match status" value="1"/>
</dbReference>
<name>A5FZB6_ACICJ</name>
<keyword evidence="10" id="KW-1185">Reference proteome</keyword>
<dbReference type="Gene3D" id="1.10.8.60">
    <property type="match status" value="1"/>
</dbReference>
<dbReference type="PRINTS" id="PR01590">
    <property type="entry name" value="HTHFIS"/>
</dbReference>
<evidence type="ECO:0000256" key="4">
    <source>
        <dbReference type="ARBA" id="ARBA00023015"/>
    </source>
</evidence>
<dbReference type="InterPro" id="IPR027417">
    <property type="entry name" value="P-loop_NTPase"/>
</dbReference>
<dbReference type="SMART" id="SM00382">
    <property type="entry name" value="AAA"/>
    <property type="match status" value="1"/>
</dbReference>
<keyword evidence="1" id="KW-0547">Nucleotide-binding</keyword>
<dbReference type="STRING" id="349163.Acry_1744"/>
<dbReference type="PROSITE" id="PS50045">
    <property type="entry name" value="SIGMA54_INTERACT_4"/>
    <property type="match status" value="1"/>
</dbReference>
<evidence type="ECO:0000256" key="7">
    <source>
        <dbReference type="ARBA" id="ARBA00023163"/>
    </source>
</evidence>
<organism evidence="9 10">
    <name type="scientific">Acidiphilium cryptum (strain JF-5)</name>
    <dbReference type="NCBI Taxonomy" id="349163"/>
    <lineage>
        <taxon>Bacteria</taxon>
        <taxon>Pseudomonadati</taxon>
        <taxon>Pseudomonadota</taxon>
        <taxon>Alphaproteobacteria</taxon>
        <taxon>Acetobacterales</taxon>
        <taxon>Acidocellaceae</taxon>
        <taxon>Acidiphilium</taxon>
    </lineage>
</organism>
<dbReference type="RefSeq" id="WP_011942459.1">
    <property type="nucleotide sequence ID" value="NC_009484.1"/>
</dbReference>
<dbReference type="InterPro" id="IPR035965">
    <property type="entry name" value="PAS-like_dom_sf"/>
</dbReference>
<dbReference type="InterPro" id="IPR002197">
    <property type="entry name" value="HTH_Fis"/>
</dbReference>
<keyword evidence="3" id="KW-0902">Two-component regulatory system</keyword>
<keyword evidence="7" id="KW-0804">Transcription</keyword>
<dbReference type="GO" id="GO:0005524">
    <property type="term" value="F:ATP binding"/>
    <property type="evidence" value="ECO:0007669"/>
    <property type="project" value="UniProtKB-KW"/>
</dbReference>
<dbReference type="AlphaFoldDB" id="A5FZB6"/>
<dbReference type="Pfam" id="PF25601">
    <property type="entry name" value="AAA_lid_14"/>
    <property type="match status" value="1"/>
</dbReference>
<dbReference type="SUPFAM" id="SSF46689">
    <property type="entry name" value="Homeodomain-like"/>
    <property type="match status" value="1"/>
</dbReference>
<evidence type="ECO:0000313" key="10">
    <source>
        <dbReference type="Proteomes" id="UP000000245"/>
    </source>
</evidence>
<dbReference type="InterPro" id="IPR003593">
    <property type="entry name" value="AAA+_ATPase"/>
</dbReference>
<dbReference type="CDD" id="cd00009">
    <property type="entry name" value="AAA"/>
    <property type="match status" value="1"/>
</dbReference>
<dbReference type="InterPro" id="IPR025662">
    <property type="entry name" value="Sigma_54_int_dom_ATP-bd_1"/>
</dbReference>
<keyword evidence="2" id="KW-0067">ATP-binding</keyword>
<proteinExistence type="predicted"/>
<dbReference type="InterPro" id="IPR058031">
    <property type="entry name" value="AAA_lid_NorR"/>
</dbReference>
<dbReference type="Gene3D" id="3.40.50.300">
    <property type="entry name" value="P-loop containing nucleotide triphosphate hydrolases"/>
    <property type="match status" value="1"/>
</dbReference>
<keyword evidence="6" id="KW-0010">Activator</keyword>
<evidence type="ECO:0000256" key="5">
    <source>
        <dbReference type="ARBA" id="ARBA00023125"/>
    </source>
</evidence>
<dbReference type="EMBL" id="CP000697">
    <property type="protein sequence ID" value="ABQ30948.1"/>
    <property type="molecule type" value="Genomic_DNA"/>
</dbReference>
<dbReference type="PROSITE" id="PS00675">
    <property type="entry name" value="SIGMA54_INTERACT_1"/>
    <property type="match status" value="1"/>
</dbReference>
<dbReference type="SUPFAM" id="SSF52540">
    <property type="entry name" value="P-loop containing nucleoside triphosphate hydrolases"/>
    <property type="match status" value="1"/>
</dbReference>
<dbReference type="PANTHER" id="PTHR32071:SF77">
    <property type="entry name" value="TRANSCRIPTIONAL REGULATORY PROTEIN"/>
    <property type="match status" value="1"/>
</dbReference>
<evidence type="ECO:0000313" key="9">
    <source>
        <dbReference type="EMBL" id="ABQ30948.1"/>
    </source>
</evidence>
<protein>
    <submittedName>
        <fullName evidence="9">GAF modulated sigma54 specific transcriptional regulator, Fis family</fullName>
    </submittedName>
</protein>
<dbReference type="FunFam" id="3.40.50.300:FF:000006">
    <property type="entry name" value="DNA-binding transcriptional regulator NtrC"/>
    <property type="match status" value="1"/>
</dbReference>
<dbReference type="Pfam" id="PF01590">
    <property type="entry name" value="GAF"/>
    <property type="match status" value="1"/>
</dbReference>
<evidence type="ECO:0000256" key="1">
    <source>
        <dbReference type="ARBA" id="ARBA00022741"/>
    </source>
</evidence>
<dbReference type="KEGG" id="acr:Acry_1744"/>
<dbReference type="Pfam" id="PF02954">
    <property type="entry name" value="HTH_8"/>
    <property type="match status" value="1"/>
</dbReference>
<feature type="domain" description="Sigma-54 factor interaction" evidence="8">
    <location>
        <begin position="329"/>
        <end position="555"/>
    </location>
</feature>
<accession>A5FZB6</accession>
<keyword evidence="5" id="KW-0238">DNA-binding</keyword>
<evidence type="ECO:0000256" key="6">
    <source>
        <dbReference type="ARBA" id="ARBA00023159"/>
    </source>
</evidence>
<dbReference type="PANTHER" id="PTHR32071">
    <property type="entry name" value="TRANSCRIPTIONAL REGULATORY PROTEIN"/>
    <property type="match status" value="1"/>
</dbReference>